<evidence type="ECO:0000256" key="1">
    <source>
        <dbReference type="SAM" id="MobiDB-lite"/>
    </source>
</evidence>
<keyword evidence="3" id="KW-1185">Reference proteome</keyword>
<evidence type="ECO:0000313" key="2">
    <source>
        <dbReference type="EMBL" id="NYJ35794.1"/>
    </source>
</evidence>
<protein>
    <submittedName>
        <fullName evidence="2">Uncharacterized protein</fullName>
    </submittedName>
</protein>
<gene>
    <name evidence="2" type="ORF">HNR10_003675</name>
</gene>
<comment type="caution">
    <text evidence="2">The sequence shown here is derived from an EMBL/GenBank/DDBJ whole genome shotgun (WGS) entry which is preliminary data.</text>
</comment>
<organism evidence="2 3">
    <name type="scientific">Nocardiopsis aegyptia</name>
    <dbReference type="NCBI Taxonomy" id="220378"/>
    <lineage>
        <taxon>Bacteria</taxon>
        <taxon>Bacillati</taxon>
        <taxon>Actinomycetota</taxon>
        <taxon>Actinomycetes</taxon>
        <taxon>Streptosporangiales</taxon>
        <taxon>Nocardiopsidaceae</taxon>
        <taxon>Nocardiopsis</taxon>
    </lineage>
</organism>
<dbReference type="AlphaFoldDB" id="A0A7Z0JBU7"/>
<sequence length="78" mass="8705">MRLERVQPTVVRATMHVREIAALMTAVRQVADGTPQDVPEEARRQLRSLLETYDEQVRRLDERPGPAPDVPGQEAGSG</sequence>
<feature type="region of interest" description="Disordered" evidence="1">
    <location>
        <begin position="57"/>
        <end position="78"/>
    </location>
</feature>
<dbReference type="RefSeq" id="WP_179825191.1">
    <property type="nucleotide sequence ID" value="NZ_JACCFS010000001.1"/>
</dbReference>
<evidence type="ECO:0000313" key="3">
    <source>
        <dbReference type="Proteomes" id="UP000572051"/>
    </source>
</evidence>
<reference evidence="2 3" key="1">
    <citation type="submission" date="2020-07" db="EMBL/GenBank/DDBJ databases">
        <title>Sequencing the genomes of 1000 actinobacteria strains.</title>
        <authorList>
            <person name="Klenk H.-P."/>
        </authorList>
    </citation>
    <scope>NUCLEOTIDE SEQUENCE [LARGE SCALE GENOMIC DNA]</scope>
    <source>
        <strain evidence="2 3">DSM 44442</strain>
    </source>
</reference>
<proteinExistence type="predicted"/>
<accession>A0A7Z0JBU7</accession>
<dbReference type="EMBL" id="JACCFS010000001">
    <property type="protein sequence ID" value="NYJ35794.1"/>
    <property type="molecule type" value="Genomic_DNA"/>
</dbReference>
<dbReference type="Proteomes" id="UP000572051">
    <property type="component" value="Unassembled WGS sequence"/>
</dbReference>
<name>A0A7Z0JBU7_9ACTN</name>